<dbReference type="InterPro" id="IPR014748">
    <property type="entry name" value="Enoyl-CoA_hydra_C"/>
</dbReference>
<evidence type="ECO:0000256" key="7">
    <source>
        <dbReference type="ARBA" id="ARBA00023140"/>
    </source>
</evidence>
<keyword evidence="7" id="KW-0576">Peroxisome</keyword>
<comment type="catalytic activity">
    <reaction evidence="9">
        <text>(3E,5Z)-octadienoyl-CoA = (2E,4E)-octadienoyl-CoA</text>
        <dbReference type="Rhea" id="RHEA:45244"/>
        <dbReference type="ChEBI" id="CHEBI:62243"/>
        <dbReference type="ChEBI" id="CHEBI:85108"/>
    </reaction>
</comment>
<dbReference type="PANTHER" id="PTHR43149">
    <property type="entry name" value="ENOYL-COA HYDRATASE"/>
    <property type="match status" value="1"/>
</dbReference>
<evidence type="ECO:0000256" key="2">
    <source>
        <dbReference type="ARBA" id="ARBA00005005"/>
    </source>
</evidence>
<evidence type="ECO:0000256" key="3">
    <source>
        <dbReference type="ARBA" id="ARBA00005254"/>
    </source>
</evidence>
<evidence type="ECO:0000256" key="11">
    <source>
        <dbReference type="ARBA" id="ARBA00055786"/>
    </source>
</evidence>
<evidence type="ECO:0000256" key="4">
    <source>
        <dbReference type="ARBA" id="ARBA00022832"/>
    </source>
</evidence>
<keyword evidence="6" id="KW-0443">Lipid metabolism</keyword>
<dbReference type="PROSITE" id="PS00166">
    <property type="entry name" value="ENOYL_COA_HYDRATASE"/>
    <property type="match status" value="1"/>
</dbReference>
<dbReference type="GO" id="GO:0051750">
    <property type="term" value="F:delta(3,5)-delta(2,4)-dienoyl-CoA isomerase activity"/>
    <property type="evidence" value="ECO:0007669"/>
    <property type="project" value="TreeGrafter"/>
</dbReference>
<evidence type="ECO:0000256" key="9">
    <source>
        <dbReference type="ARBA" id="ARBA00051408"/>
    </source>
</evidence>
<dbReference type="GO" id="GO:0005777">
    <property type="term" value="C:peroxisome"/>
    <property type="evidence" value="ECO:0007669"/>
    <property type="project" value="UniProtKB-SubCell"/>
</dbReference>
<evidence type="ECO:0000256" key="13">
    <source>
        <dbReference type="RuleBase" id="RU003707"/>
    </source>
</evidence>
<keyword evidence="14" id="KW-1185">Reference proteome</keyword>
<comment type="subcellular location">
    <subcellularLocation>
        <location evidence="1">Peroxisome</location>
    </subcellularLocation>
</comment>
<gene>
    <name evidence="15" type="primary">LOC117237801</name>
</gene>
<dbReference type="RefSeq" id="XP_033358041.1">
    <property type="nucleotide sequence ID" value="XM_033502150.1"/>
</dbReference>
<comment type="similarity">
    <text evidence="3 13">Belongs to the enoyl-CoA hydratase/isomerase family.</text>
</comment>
<sequence length="308" mass="34302">MALLNTTRYCLGNVVKTRIQHAYKMNYSSIKSLDKYETLTISVPKKWIYMVQLNRPEKLNALNDTMWREFKICFDQLASEPECRVIILSGAGKTFCAGIDLQDVMKFGQDLAKHEDIARKCKILQLRIKEYQKSFTAIEKCPKPVIAAIHGACIGGGVDMISAADIRYCSSDAWFQIKEVAFGMAADVGTLQRFQKIIGSDSLVRELVYTARKFSATEALQQGFVSCLLDNQESLLNSSLALAEEIANKSPVAVQGSKLSLIYSRDHSVQEGLDHIAMYNQSMLLSEDFITAAVSQATKGDLPIFSNL</sequence>
<evidence type="ECO:0000256" key="6">
    <source>
        <dbReference type="ARBA" id="ARBA00023098"/>
    </source>
</evidence>
<dbReference type="SUPFAM" id="SSF52096">
    <property type="entry name" value="ClpP/crotonase"/>
    <property type="match status" value="1"/>
</dbReference>
<dbReference type="KEGG" id="bvk:117237801"/>
<organism evidence="14 15">
    <name type="scientific">Bombus vosnesenskii</name>
    <dbReference type="NCBI Taxonomy" id="207650"/>
    <lineage>
        <taxon>Eukaryota</taxon>
        <taxon>Metazoa</taxon>
        <taxon>Ecdysozoa</taxon>
        <taxon>Arthropoda</taxon>
        <taxon>Hexapoda</taxon>
        <taxon>Insecta</taxon>
        <taxon>Pterygota</taxon>
        <taxon>Neoptera</taxon>
        <taxon>Endopterygota</taxon>
        <taxon>Hymenoptera</taxon>
        <taxon>Apocrita</taxon>
        <taxon>Aculeata</taxon>
        <taxon>Apoidea</taxon>
        <taxon>Anthophila</taxon>
        <taxon>Apidae</taxon>
        <taxon>Bombus</taxon>
        <taxon>Pyrobombus</taxon>
    </lineage>
</organism>
<keyword evidence="5" id="KW-0007">Acetylation</keyword>
<dbReference type="InterPro" id="IPR018376">
    <property type="entry name" value="Enoyl-CoA_hyd/isom_CS"/>
</dbReference>
<keyword evidence="4" id="KW-0276">Fatty acid metabolism</keyword>
<dbReference type="PANTHER" id="PTHR43149:SF1">
    <property type="entry name" value="DELTA(3,5)-DELTA(2,4)-DIENOYL-COA ISOMERASE, MITOCHONDRIAL"/>
    <property type="match status" value="1"/>
</dbReference>
<evidence type="ECO:0000256" key="12">
    <source>
        <dbReference type="ARBA" id="ARBA00071021"/>
    </source>
</evidence>
<dbReference type="FunFam" id="1.10.12.10:FF:000004">
    <property type="entry name" value="Delta3,5-delta2,4-dienoyl-CoA isomerase"/>
    <property type="match status" value="1"/>
</dbReference>
<evidence type="ECO:0000256" key="1">
    <source>
        <dbReference type="ARBA" id="ARBA00004275"/>
    </source>
</evidence>
<dbReference type="GeneID" id="117237801"/>
<dbReference type="InterPro" id="IPR029045">
    <property type="entry name" value="ClpP/crotonase-like_dom_sf"/>
</dbReference>
<dbReference type="GO" id="GO:0005739">
    <property type="term" value="C:mitochondrion"/>
    <property type="evidence" value="ECO:0007669"/>
    <property type="project" value="TreeGrafter"/>
</dbReference>
<dbReference type="FunFam" id="3.90.226.10:FF:000024">
    <property type="entry name" value="Delta3,5-delta2,4-dienoyl-CoA isomerase"/>
    <property type="match status" value="1"/>
</dbReference>
<accession>A0A6J3L0S6</accession>
<reference evidence="15" key="1">
    <citation type="submission" date="2025-08" db="UniProtKB">
        <authorList>
            <consortium name="RefSeq"/>
        </authorList>
    </citation>
    <scope>IDENTIFICATION</scope>
    <source>
        <tissue evidence="15">Muscle</tissue>
    </source>
</reference>
<keyword evidence="8 15" id="KW-0413">Isomerase</keyword>
<dbReference type="InterPro" id="IPR001753">
    <property type="entry name" value="Enoyl-CoA_hydra/iso"/>
</dbReference>
<comment type="pathway">
    <text evidence="2">Lipid metabolism; fatty acid beta-oxidation.</text>
</comment>
<dbReference type="Pfam" id="PF00378">
    <property type="entry name" value="ECH_1"/>
    <property type="match status" value="1"/>
</dbReference>
<dbReference type="Proteomes" id="UP000504631">
    <property type="component" value="Unplaced"/>
</dbReference>
<dbReference type="Gene3D" id="1.10.12.10">
    <property type="entry name" value="Lyase 2-enoyl-coa Hydratase, Chain A, domain 2"/>
    <property type="match status" value="1"/>
</dbReference>
<comment type="catalytic activity">
    <reaction evidence="10">
        <text>(3E,5Z,8Z,11Z,14Z)-eicosapentaenoyl-CoA = (2E,4E,8Z,11Z,14Z)-eicosapentaenoyl-CoA</text>
        <dbReference type="Rhea" id="RHEA:45224"/>
        <dbReference type="ChEBI" id="CHEBI:85090"/>
        <dbReference type="ChEBI" id="CHEBI:85091"/>
    </reaction>
</comment>
<dbReference type="GO" id="GO:0006635">
    <property type="term" value="P:fatty acid beta-oxidation"/>
    <property type="evidence" value="ECO:0007669"/>
    <property type="project" value="UniProtKB-UniPathway"/>
</dbReference>
<protein>
    <recommendedName>
        <fullName evidence="12">Delta(3,5)-Delta(2,4)-dienoyl-CoA isomerase, mitochondrial</fullName>
    </recommendedName>
</protein>
<comment type="function">
    <text evidence="11">Isomerization of 3-trans,5-cis-dienoyl-CoA to 2-trans,4-trans-dienoyl-CoA.</text>
</comment>
<evidence type="ECO:0000256" key="10">
    <source>
        <dbReference type="ARBA" id="ARBA00052809"/>
    </source>
</evidence>
<dbReference type="InterPro" id="IPR045002">
    <property type="entry name" value="Ech1-like"/>
</dbReference>
<proteinExistence type="inferred from homology"/>
<dbReference type="AlphaFoldDB" id="A0A6J3L0S6"/>
<name>A0A6J3L0S6_9HYME</name>
<dbReference type="CDD" id="cd06558">
    <property type="entry name" value="crotonase-like"/>
    <property type="match status" value="1"/>
</dbReference>
<evidence type="ECO:0000313" key="14">
    <source>
        <dbReference type="Proteomes" id="UP000504631"/>
    </source>
</evidence>
<evidence type="ECO:0000256" key="8">
    <source>
        <dbReference type="ARBA" id="ARBA00023235"/>
    </source>
</evidence>
<dbReference type="UniPathway" id="UPA00659"/>
<evidence type="ECO:0000313" key="15">
    <source>
        <dbReference type="RefSeq" id="XP_033358041.1"/>
    </source>
</evidence>
<dbReference type="Gene3D" id="3.90.226.10">
    <property type="entry name" value="2-enoyl-CoA Hydratase, Chain A, domain 1"/>
    <property type="match status" value="1"/>
</dbReference>
<evidence type="ECO:0000256" key="5">
    <source>
        <dbReference type="ARBA" id="ARBA00022990"/>
    </source>
</evidence>